<evidence type="ECO:0000313" key="2">
    <source>
        <dbReference type="EMBL" id="PZO59253.1"/>
    </source>
</evidence>
<keyword evidence="1" id="KW-0472">Membrane</keyword>
<proteinExistence type="predicted"/>
<dbReference type="PIRSF" id="PIRSF033239">
    <property type="entry name" value="ExoD"/>
    <property type="match status" value="1"/>
</dbReference>
<feature type="transmembrane region" description="Helical" evidence="1">
    <location>
        <begin position="192"/>
        <end position="217"/>
    </location>
</feature>
<dbReference type="Proteomes" id="UP000249794">
    <property type="component" value="Unassembled WGS sequence"/>
</dbReference>
<evidence type="ECO:0000256" key="1">
    <source>
        <dbReference type="SAM" id="Phobius"/>
    </source>
</evidence>
<dbReference type="AlphaFoldDB" id="A0A2W4XPB6"/>
<accession>A0A2W4XPB6</accession>
<evidence type="ECO:0000313" key="3">
    <source>
        <dbReference type="Proteomes" id="UP000249794"/>
    </source>
</evidence>
<name>A0A2W4XPB6_9CYAN</name>
<dbReference type="PANTHER" id="PTHR41795">
    <property type="entry name" value="EXOPOLYSACCHARIDE SYNTHESIS PROTEIN"/>
    <property type="match status" value="1"/>
</dbReference>
<comment type="caution">
    <text evidence="2">The sequence shown here is derived from an EMBL/GenBank/DDBJ whole genome shotgun (WGS) entry which is preliminary data.</text>
</comment>
<evidence type="ECO:0008006" key="4">
    <source>
        <dbReference type="Google" id="ProtNLM"/>
    </source>
</evidence>
<reference evidence="2 3" key="2">
    <citation type="submission" date="2018-06" db="EMBL/GenBank/DDBJ databases">
        <title>Metagenomic assembly of (sub)arctic Cyanobacteria and their associated microbiome from non-axenic cultures.</title>
        <authorList>
            <person name="Baurain D."/>
        </authorList>
    </citation>
    <scope>NUCLEOTIDE SEQUENCE [LARGE SCALE GENOMIC DNA]</scope>
    <source>
        <strain evidence="2">ULC027bin1</strain>
    </source>
</reference>
<reference evidence="3" key="1">
    <citation type="submission" date="2018-04" db="EMBL/GenBank/DDBJ databases">
        <authorList>
            <person name="Cornet L."/>
        </authorList>
    </citation>
    <scope>NUCLEOTIDE SEQUENCE [LARGE SCALE GENOMIC DNA]</scope>
</reference>
<keyword evidence="1" id="KW-1133">Transmembrane helix</keyword>
<dbReference type="InterPro" id="IPR010331">
    <property type="entry name" value="ExoD"/>
</dbReference>
<sequence>MAKLSVELQRYFLSDGAPSADQNSLSIPLHDALQEPSNEAISTKKEVTLNEILEIAGERTFGFLFVLLSLPSALPIPAPGYSTPFGIVMFLLAVQLIVGAEQPWLPEKFRRQGFERTTVQGFIRKGLPWLQRIETIARPRLTSVCTSRTGRLVIGMAIALMSISMMIPIPLTNTLPAIGIFVTGFGLLDDDGAISLAGITICTLALATTTTVLYLVLRLGVAGMEQAVEAAKNWVKP</sequence>
<gene>
    <name evidence="2" type="ORF">DCF15_04320</name>
</gene>
<keyword evidence="1" id="KW-0812">Transmembrane</keyword>
<organism evidence="2 3">
    <name type="scientific">Phormidesmis priestleyi</name>
    <dbReference type="NCBI Taxonomy" id="268141"/>
    <lineage>
        <taxon>Bacteria</taxon>
        <taxon>Bacillati</taxon>
        <taxon>Cyanobacteriota</taxon>
        <taxon>Cyanophyceae</taxon>
        <taxon>Leptolyngbyales</taxon>
        <taxon>Leptolyngbyaceae</taxon>
        <taxon>Phormidesmis</taxon>
    </lineage>
</organism>
<feature type="transmembrane region" description="Helical" evidence="1">
    <location>
        <begin position="152"/>
        <end position="172"/>
    </location>
</feature>
<protein>
    <recommendedName>
        <fullName evidence="4">Exopolysaccharide biosynthesis protein</fullName>
    </recommendedName>
</protein>
<dbReference type="Pfam" id="PF06055">
    <property type="entry name" value="ExoD"/>
    <property type="match status" value="1"/>
</dbReference>
<dbReference type="PANTHER" id="PTHR41795:SF1">
    <property type="entry name" value="EXOPOLYSACCHARIDE SYNTHESIS PROTEIN"/>
    <property type="match status" value="1"/>
</dbReference>
<dbReference type="EMBL" id="QBMP01000026">
    <property type="protein sequence ID" value="PZO59253.1"/>
    <property type="molecule type" value="Genomic_DNA"/>
</dbReference>